<evidence type="ECO:0000256" key="5">
    <source>
        <dbReference type="ARBA" id="ARBA00022801"/>
    </source>
</evidence>
<keyword evidence="4" id="KW-0479">Metal-binding</keyword>
<evidence type="ECO:0000256" key="2">
    <source>
        <dbReference type="ARBA" id="ARBA00005893"/>
    </source>
</evidence>
<evidence type="ECO:0000313" key="8">
    <source>
        <dbReference type="Proteomes" id="UP001596391"/>
    </source>
</evidence>
<dbReference type="InterPro" id="IPR010023">
    <property type="entry name" value="KdsC_fam"/>
</dbReference>
<comment type="subunit">
    <text evidence="3">Homotetramer.</text>
</comment>
<organism evidence="7 8">
    <name type="scientific">Granulicella cerasi</name>
    <dbReference type="NCBI Taxonomy" id="741063"/>
    <lineage>
        <taxon>Bacteria</taxon>
        <taxon>Pseudomonadati</taxon>
        <taxon>Acidobacteriota</taxon>
        <taxon>Terriglobia</taxon>
        <taxon>Terriglobales</taxon>
        <taxon>Acidobacteriaceae</taxon>
        <taxon>Granulicella</taxon>
    </lineage>
</organism>
<dbReference type="Pfam" id="PF12710">
    <property type="entry name" value="HAD"/>
    <property type="match status" value="1"/>
</dbReference>
<gene>
    <name evidence="7" type="ORF">ACFQBQ_03720</name>
</gene>
<keyword evidence="6" id="KW-0460">Magnesium</keyword>
<comment type="caution">
    <text evidence="7">The sequence shown here is derived from an EMBL/GenBank/DDBJ whole genome shotgun (WGS) entry which is preliminary data.</text>
</comment>
<dbReference type="Gene3D" id="3.40.50.1000">
    <property type="entry name" value="HAD superfamily/HAD-like"/>
    <property type="match status" value="1"/>
</dbReference>
<dbReference type="SFLD" id="SFLDG01138">
    <property type="entry name" value="C1.6.2:_Deoxy-d-mannose-octulo"/>
    <property type="match status" value="1"/>
</dbReference>
<dbReference type="Proteomes" id="UP001596391">
    <property type="component" value="Unassembled WGS sequence"/>
</dbReference>
<dbReference type="SFLD" id="SFLDS00003">
    <property type="entry name" value="Haloacid_Dehalogenase"/>
    <property type="match status" value="1"/>
</dbReference>
<dbReference type="InterPro" id="IPR023214">
    <property type="entry name" value="HAD_sf"/>
</dbReference>
<evidence type="ECO:0000256" key="1">
    <source>
        <dbReference type="ARBA" id="ARBA00001946"/>
    </source>
</evidence>
<accession>A0ABW1Z743</accession>
<dbReference type="PIRSF" id="PIRSF006118">
    <property type="entry name" value="KDO8-P_Ptase"/>
    <property type="match status" value="1"/>
</dbReference>
<dbReference type="SFLD" id="SFLDG01136">
    <property type="entry name" value="C1.6:_Phosphoserine_Phosphatas"/>
    <property type="match status" value="1"/>
</dbReference>
<protein>
    <submittedName>
        <fullName evidence="7">KdsC family phosphatase</fullName>
    </submittedName>
</protein>
<keyword evidence="8" id="KW-1185">Reference proteome</keyword>
<evidence type="ECO:0000313" key="7">
    <source>
        <dbReference type="EMBL" id="MFC6644713.1"/>
    </source>
</evidence>
<proteinExistence type="inferred from homology"/>
<dbReference type="RefSeq" id="WP_263372732.1">
    <property type="nucleotide sequence ID" value="NZ_JAGSYD010000006.1"/>
</dbReference>
<evidence type="ECO:0000256" key="3">
    <source>
        <dbReference type="ARBA" id="ARBA00011881"/>
    </source>
</evidence>
<name>A0ABW1Z743_9BACT</name>
<dbReference type="InterPro" id="IPR036412">
    <property type="entry name" value="HAD-like_sf"/>
</dbReference>
<keyword evidence="5" id="KW-0378">Hydrolase</keyword>
<dbReference type="EMBL" id="JBHSWI010000001">
    <property type="protein sequence ID" value="MFC6644713.1"/>
    <property type="molecule type" value="Genomic_DNA"/>
</dbReference>
<reference evidence="8" key="1">
    <citation type="journal article" date="2019" name="Int. J. Syst. Evol. Microbiol.">
        <title>The Global Catalogue of Microorganisms (GCM) 10K type strain sequencing project: providing services to taxonomists for standard genome sequencing and annotation.</title>
        <authorList>
            <consortium name="The Broad Institute Genomics Platform"/>
            <consortium name="The Broad Institute Genome Sequencing Center for Infectious Disease"/>
            <person name="Wu L."/>
            <person name="Ma J."/>
        </authorList>
    </citation>
    <scope>NUCLEOTIDE SEQUENCE [LARGE SCALE GENOMIC DNA]</scope>
    <source>
        <strain evidence="8">CGMCC 1.16026</strain>
    </source>
</reference>
<dbReference type="PANTHER" id="PTHR21485:SF3">
    <property type="entry name" value="N-ACYLNEURAMINATE CYTIDYLYLTRANSFERASE"/>
    <property type="match status" value="1"/>
</dbReference>
<comment type="similarity">
    <text evidence="2">Belongs to the KdsC family.</text>
</comment>
<evidence type="ECO:0000256" key="4">
    <source>
        <dbReference type="ARBA" id="ARBA00022723"/>
    </source>
</evidence>
<comment type="cofactor">
    <cofactor evidence="1">
        <name>Mg(2+)</name>
        <dbReference type="ChEBI" id="CHEBI:18420"/>
    </cofactor>
</comment>
<evidence type="ECO:0000256" key="6">
    <source>
        <dbReference type="ARBA" id="ARBA00022842"/>
    </source>
</evidence>
<dbReference type="SUPFAM" id="SSF56784">
    <property type="entry name" value="HAD-like"/>
    <property type="match status" value="1"/>
</dbReference>
<sequence length="174" mass="18610">MMKAVAFDVDGVLTDGRLTWSAASDAETKSFHFRDIMGLSLLRRAGITLALISGEPSPLVDRFAAKLRIPFVRKGVRDKASVLREFAEAHALNLDQIAFVGDDVNDLPAMELAALAACPADAAAEVIAFVQKAHGFVTVRNGGCGAVREFADAMLRARGLTGRETFQLPAPETP</sequence>
<dbReference type="InterPro" id="IPR050793">
    <property type="entry name" value="CMP-NeuNAc_synthase"/>
</dbReference>
<dbReference type="PANTHER" id="PTHR21485">
    <property type="entry name" value="HAD SUPERFAMILY MEMBERS CMAS AND KDSC"/>
    <property type="match status" value="1"/>
</dbReference>